<dbReference type="PANTHER" id="PTHR43179">
    <property type="entry name" value="RHAMNOSYLTRANSFERASE WBBL"/>
    <property type="match status" value="1"/>
</dbReference>
<protein>
    <submittedName>
        <fullName evidence="2">Glycosyl transferase family 2</fullName>
    </submittedName>
</protein>
<organism evidence="2 3">
    <name type="scientific">Moorena producens PAL-8-15-08-1</name>
    <dbReference type="NCBI Taxonomy" id="1458985"/>
    <lineage>
        <taxon>Bacteria</taxon>
        <taxon>Bacillati</taxon>
        <taxon>Cyanobacteriota</taxon>
        <taxon>Cyanophyceae</taxon>
        <taxon>Coleofasciculales</taxon>
        <taxon>Coleofasciculaceae</taxon>
        <taxon>Moorena</taxon>
    </lineage>
</organism>
<accession>A0A1D8TY42</accession>
<dbReference type="Gene3D" id="3.90.550.10">
    <property type="entry name" value="Spore Coat Polysaccharide Biosynthesis Protein SpsA, Chain A"/>
    <property type="match status" value="1"/>
</dbReference>
<feature type="domain" description="Glycosyltransferase 2-like" evidence="1">
    <location>
        <begin position="4"/>
        <end position="120"/>
    </location>
</feature>
<dbReference type="GO" id="GO:0016740">
    <property type="term" value="F:transferase activity"/>
    <property type="evidence" value="ECO:0007669"/>
    <property type="project" value="UniProtKB-KW"/>
</dbReference>
<dbReference type="KEGG" id="mpro:BJP34_26855"/>
<dbReference type="AlphaFoldDB" id="A0A1D8TY42"/>
<dbReference type="Pfam" id="PF00535">
    <property type="entry name" value="Glycos_transf_2"/>
    <property type="match status" value="1"/>
</dbReference>
<dbReference type="EMBL" id="CP017599">
    <property type="protein sequence ID" value="AOX02580.1"/>
    <property type="molecule type" value="Genomic_DNA"/>
</dbReference>
<dbReference type="OrthoDB" id="153025at2"/>
<dbReference type="STRING" id="1458985.BJP34_26855"/>
<dbReference type="InterPro" id="IPR029044">
    <property type="entry name" value="Nucleotide-diphossugar_trans"/>
</dbReference>
<gene>
    <name evidence="2" type="ORF">BJP34_26855</name>
</gene>
<dbReference type="RefSeq" id="WP_070394983.1">
    <property type="nucleotide sequence ID" value="NZ_CP017599.1"/>
</dbReference>
<dbReference type="InterPro" id="IPR001173">
    <property type="entry name" value="Glyco_trans_2-like"/>
</dbReference>
<reference evidence="3" key="1">
    <citation type="submission" date="2016-10" db="EMBL/GenBank/DDBJ databases">
        <title>Comparative genomics uncovers the prolific and rare metabolic potential of the cyanobacterial genus Moorea.</title>
        <authorList>
            <person name="Leao T."/>
            <person name="Castelao G."/>
            <person name="Korobeynikov A."/>
            <person name="Monroe E.A."/>
            <person name="Podell S."/>
            <person name="Glukhov E."/>
            <person name="Allen E."/>
            <person name="Gerwick W.H."/>
            <person name="Gerwick L."/>
        </authorList>
    </citation>
    <scope>NUCLEOTIDE SEQUENCE [LARGE SCALE GENOMIC DNA]</scope>
    <source>
        <strain evidence="3">PAL-8-15-08-1</strain>
    </source>
</reference>
<evidence type="ECO:0000259" key="1">
    <source>
        <dbReference type="Pfam" id="PF00535"/>
    </source>
</evidence>
<sequence>MKLSVVVGTYNRLSLLKQCITSILEQTSTPTKIYVTDAGSDDGTIEYLNAIASSNPQVIPILVGEKLGQAKAYNDVFRLIDTPYVCWVSDDNVIVNQGLDTAVKILEEKPKIGMVALKVRDKQGPFVSAPYIGGVSVIGVLNVNQGVLRTSVLKQVGGFCEVFRDYGIDPDLTTKVLFSGHDIVYTKKMAIHHYRNWSSDPNTPEYAQMMERQKQYKALYAERYSKYAKGGWFWQLKKYLWALFRKGIGFDQHYNSDQPIFWNLIPRDWHNIMTSRYISITDPMTTQRKSYHLIQHCPGYLRPRSFQVEPLS</sequence>
<dbReference type="PANTHER" id="PTHR43179:SF7">
    <property type="entry name" value="RHAMNOSYLTRANSFERASE WBBL"/>
    <property type="match status" value="1"/>
</dbReference>
<dbReference type="Proteomes" id="UP000177870">
    <property type="component" value="Chromosome"/>
</dbReference>
<proteinExistence type="predicted"/>
<name>A0A1D8TY42_9CYAN</name>
<evidence type="ECO:0000313" key="2">
    <source>
        <dbReference type="EMBL" id="AOX02580.1"/>
    </source>
</evidence>
<evidence type="ECO:0000313" key="3">
    <source>
        <dbReference type="Proteomes" id="UP000177870"/>
    </source>
</evidence>
<dbReference type="SUPFAM" id="SSF53448">
    <property type="entry name" value="Nucleotide-diphospho-sugar transferases"/>
    <property type="match status" value="1"/>
</dbReference>
<keyword evidence="2" id="KW-0808">Transferase</keyword>